<name>A0A9D4M6K3_DREPO</name>
<evidence type="ECO:0000313" key="3">
    <source>
        <dbReference type="Proteomes" id="UP000828390"/>
    </source>
</evidence>
<feature type="compositionally biased region" description="Polar residues" evidence="1">
    <location>
        <begin position="79"/>
        <end position="90"/>
    </location>
</feature>
<gene>
    <name evidence="2" type="ORF">DPMN_034297</name>
</gene>
<protein>
    <submittedName>
        <fullName evidence="2">Uncharacterized protein</fullName>
    </submittedName>
</protein>
<reference evidence="2" key="1">
    <citation type="journal article" date="2019" name="bioRxiv">
        <title>The Genome of the Zebra Mussel, Dreissena polymorpha: A Resource for Invasive Species Research.</title>
        <authorList>
            <person name="McCartney M.A."/>
            <person name="Auch B."/>
            <person name="Kono T."/>
            <person name="Mallez S."/>
            <person name="Zhang Y."/>
            <person name="Obille A."/>
            <person name="Becker A."/>
            <person name="Abrahante J.E."/>
            <person name="Garbe J."/>
            <person name="Badalamenti J.P."/>
            <person name="Herman A."/>
            <person name="Mangelson H."/>
            <person name="Liachko I."/>
            <person name="Sullivan S."/>
            <person name="Sone E.D."/>
            <person name="Koren S."/>
            <person name="Silverstein K.A.T."/>
            <person name="Beckman K.B."/>
            <person name="Gohl D.M."/>
        </authorList>
    </citation>
    <scope>NUCLEOTIDE SEQUENCE</scope>
    <source>
        <strain evidence="2">Duluth1</strain>
        <tissue evidence="2">Whole animal</tissue>
    </source>
</reference>
<dbReference type="AlphaFoldDB" id="A0A9D4M6K3"/>
<keyword evidence="3" id="KW-1185">Reference proteome</keyword>
<accession>A0A9D4M6K3</accession>
<sequence>MSKAKLFKGSGIFVNEDLTKLNAEVLASLRLKQPSAVERSWSFEGKLYAVFKGNQQPTQIKHSEYNHWLEKPWPKKSCSESLENPASTRSRVPAHK</sequence>
<comment type="caution">
    <text evidence="2">The sequence shown here is derived from an EMBL/GenBank/DDBJ whole genome shotgun (WGS) entry which is preliminary data.</text>
</comment>
<proteinExistence type="predicted"/>
<dbReference type="EMBL" id="JAIWYP010000002">
    <property type="protein sequence ID" value="KAH3871103.1"/>
    <property type="molecule type" value="Genomic_DNA"/>
</dbReference>
<evidence type="ECO:0000313" key="2">
    <source>
        <dbReference type="EMBL" id="KAH3871103.1"/>
    </source>
</evidence>
<reference evidence="2" key="2">
    <citation type="submission" date="2020-11" db="EMBL/GenBank/DDBJ databases">
        <authorList>
            <person name="McCartney M.A."/>
            <person name="Auch B."/>
            <person name="Kono T."/>
            <person name="Mallez S."/>
            <person name="Becker A."/>
            <person name="Gohl D.M."/>
            <person name="Silverstein K.A.T."/>
            <person name="Koren S."/>
            <person name="Bechman K.B."/>
            <person name="Herman A."/>
            <person name="Abrahante J.E."/>
            <person name="Garbe J."/>
        </authorList>
    </citation>
    <scope>NUCLEOTIDE SEQUENCE</scope>
    <source>
        <strain evidence="2">Duluth1</strain>
        <tissue evidence="2">Whole animal</tissue>
    </source>
</reference>
<evidence type="ECO:0000256" key="1">
    <source>
        <dbReference type="SAM" id="MobiDB-lite"/>
    </source>
</evidence>
<dbReference type="Proteomes" id="UP000828390">
    <property type="component" value="Unassembled WGS sequence"/>
</dbReference>
<organism evidence="2 3">
    <name type="scientific">Dreissena polymorpha</name>
    <name type="common">Zebra mussel</name>
    <name type="synonym">Mytilus polymorpha</name>
    <dbReference type="NCBI Taxonomy" id="45954"/>
    <lineage>
        <taxon>Eukaryota</taxon>
        <taxon>Metazoa</taxon>
        <taxon>Spiralia</taxon>
        <taxon>Lophotrochozoa</taxon>
        <taxon>Mollusca</taxon>
        <taxon>Bivalvia</taxon>
        <taxon>Autobranchia</taxon>
        <taxon>Heteroconchia</taxon>
        <taxon>Euheterodonta</taxon>
        <taxon>Imparidentia</taxon>
        <taxon>Neoheterodontei</taxon>
        <taxon>Myida</taxon>
        <taxon>Dreissenoidea</taxon>
        <taxon>Dreissenidae</taxon>
        <taxon>Dreissena</taxon>
    </lineage>
</organism>
<feature type="region of interest" description="Disordered" evidence="1">
    <location>
        <begin position="74"/>
        <end position="96"/>
    </location>
</feature>